<protein>
    <submittedName>
        <fullName evidence="1">Uncharacterized protein</fullName>
    </submittedName>
</protein>
<evidence type="ECO:0000313" key="1">
    <source>
        <dbReference type="EMBL" id="MCW6507780.1"/>
    </source>
</evidence>
<dbReference type="EMBL" id="JAMOIM010000003">
    <property type="protein sequence ID" value="MCW6507780.1"/>
    <property type="molecule type" value="Genomic_DNA"/>
</dbReference>
<comment type="caution">
    <text evidence="1">The sequence shown here is derived from an EMBL/GenBank/DDBJ whole genome shotgun (WGS) entry which is preliminary data.</text>
</comment>
<evidence type="ECO:0000313" key="2">
    <source>
        <dbReference type="Proteomes" id="UP001165667"/>
    </source>
</evidence>
<proteinExistence type="predicted"/>
<accession>A0AA41YZM7</accession>
<sequence>MALDEVLAGIDPTLVALALDAPPTTAVAMAEALAAALQRHGHDPAALTVDFGLGAAEAGMALALRRSGFAGPALRADGRRVHEGGATEA</sequence>
<dbReference type="Proteomes" id="UP001165667">
    <property type="component" value="Unassembled WGS sequence"/>
</dbReference>
<dbReference type="RefSeq" id="WP_282584138.1">
    <property type="nucleotide sequence ID" value="NZ_JAMOIM010000003.1"/>
</dbReference>
<organism evidence="1 2">
    <name type="scientific">Lichenifustis flavocetrariae</name>
    <dbReference type="NCBI Taxonomy" id="2949735"/>
    <lineage>
        <taxon>Bacteria</taxon>
        <taxon>Pseudomonadati</taxon>
        <taxon>Pseudomonadota</taxon>
        <taxon>Alphaproteobacteria</taxon>
        <taxon>Hyphomicrobiales</taxon>
        <taxon>Lichenihabitantaceae</taxon>
        <taxon>Lichenifustis</taxon>
    </lineage>
</organism>
<reference evidence="1" key="1">
    <citation type="submission" date="2022-05" db="EMBL/GenBank/DDBJ databases">
        <authorList>
            <person name="Pankratov T."/>
        </authorList>
    </citation>
    <scope>NUCLEOTIDE SEQUENCE</scope>
    <source>
        <strain evidence="1">BP6-180914</strain>
    </source>
</reference>
<gene>
    <name evidence="1" type="ORF">M8523_07065</name>
</gene>
<keyword evidence="2" id="KW-1185">Reference proteome</keyword>
<name>A0AA41YZM7_9HYPH</name>
<dbReference type="AlphaFoldDB" id="A0AA41YZM7"/>